<dbReference type="InterPro" id="IPR018535">
    <property type="entry name" value="DUF1996"/>
</dbReference>
<feature type="chain" id="PRO_5012666125" description="DUF1996 domain-containing protein" evidence="2">
    <location>
        <begin position="19"/>
        <end position="413"/>
    </location>
</feature>
<evidence type="ECO:0000313" key="5">
    <source>
        <dbReference type="Proteomes" id="UP000193144"/>
    </source>
</evidence>
<gene>
    <name evidence="4" type="ORF">BCR34DRAFT_447076</name>
</gene>
<dbReference type="Pfam" id="PF09362">
    <property type="entry name" value="DUF1996"/>
    <property type="match status" value="1"/>
</dbReference>
<dbReference type="Proteomes" id="UP000193144">
    <property type="component" value="Unassembled WGS sequence"/>
</dbReference>
<name>A0A1Y1YS18_9PLEO</name>
<dbReference type="PANTHER" id="PTHR43662:SF5">
    <property type="entry name" value="DUF1996 DOMAIN-CONTAINING PROTEIN"/>
    <property type="match status" value="1"/>
</dbReference>
<proteinExistence type="predicted"/>
<protein>
    <recommendedName>
        <fullName evidence="3">DUF1996 domain-containing protein</fullName>
    </recommendedName>
</protein>
<dbReference type="AlphaFoldDB" id="A0A1Y1YS18"/>
<organism evidence="4 5">
    <name type="scientific">Clohesyomyces aquaticus</name>
    <dbReference type="NCBI Taxonomy" id="1231657"/>
    <lineage>
        <taxon>Eukaryota</taxon>
        <taxon>Fungi</taxon>
        <taxon>Dikarya</taxon>
        <taxon>Ascomycota</taxon>
        <taxon>Pezizomycotina</taxon>
        <taxon>Dothideomycetes</taxon>
        <taxon>Pleosporomycetidae</taxon>
        <taxon>Pleosporales</taxon>
        <taxon>Lindgomycetaceae</taxon>
        <taxon>Clohesyomyces</taxon>
    </lineage>
</organism>
<evidence type="ECO:0000259" key="3">
    <source>
        <dbReference type="Pfam" id="PF09362"/>
    </source>
</evidence>
<feature type="region of interest" description="Disordered" evidence="1">
    <location>
        <begin position="366"/>
        <end position="413"/>
    </location>
</feature>
<dbReference type="EMBL" id="MCFA01000184">
    <property type="protein sequence ID" value="ORY00365.1"/>
    <property type="molecule type" value="Genomic_DNA"/>
</dbReference>
<feature type="non-terminal residue" evidence="4">
    <location>
        <position position="413"/>
    </location>
</feature>
<dbReference type="OrthoDB" id="74764at2759"/>
<reference evidence="4 5" key="1">
    <citation type="submission" date="2016-07" db="EMBL/GenBank/DDBJ databases">
        <title>Pervasive Adenine N6-methylation of Active Genes in Fungi.</title>
        <authorList>
            <consortium name="DOE Joint Genome Institute"/>
            <person name="Mondo S.J."/>
            <person name="Dannebaum R.O."/>
            <person name="Kuo R.C."/>
            <person name="Labutti K."/>
            <person name="Haridas S."/>
            <person name="Kuo A."/>
            <person name="Salamov A."/>
            <person name="Ahrendt S.R."/>
            <person name="Lipzen A."/>
            <person name="Sullivan W."/>
            <person name="Andreopoulos W.B."/>
            <person name="Clum A."/>
            <person name="Lindquist E."/>
            <person name="Daum C."/>
            <person name="Ramamoorthy G.K."/>
            <person name="Gryganskyi A."/>
            <person name="Culley D."/>
            <person name="Magnuson J.K."/>
            <person name="James T.Y."/>
            <person name="O'Malley M.A."/>
            <person name="Stajich J.E."/>
            <person name="Spatafora J.W."/>
            <person name="Visel A."/>
            <person name="Grigoriev I.V."/>
        </authorList>
    </citation>
    <scope>NUCLEOTIDE SEQUENCE [LARGE SCALE GENOMIC DNA]</scope>
    <source>
        <strain evidence="4 5">CBS 115471</strain>
    </source>
</reference>
<evidence type="ECO:0000256" key="1">
    <source>
        <dbReference type="SAM" id="MobiDB-lite"/>
    </source>
</evidence>
<sequence length="413" mass="43686">MYASLFALTVGLAATASAFDCSGPYFNFYNRRGDAMSYQRLDPALNPGTESPHLHSFDGGNALAASMGFDTTQESSCTTARIKADKSLYWRPTLYWNGNNTGFYRVPDKFLKIYYKFGDNGNVRANVTEFPEGFRMIAGNALLRHDDGVVGTYKGPGLQWSCKGKDYTHTDATGFPTGFTSCPEGFASQLTFPACWNGKELDPSAPTAHMAYPTGNSKFGLEACPESHRTARFPSIFIEFWYDVSTFDGQYKADSNPWVLSNGDPTGYGFHADFLNGWEKGVLAKAIAPEGYCNCGCGCGNDQMKTCFGANGVNDDSDAEFKSCSAGGASNIASTPLDKLPGCNPLQSGPADATVVKGAGCAATPAVSESKKASSAAASVTNSPNPEKPSSAPSSGKATAVSSAKADGYTSLS</sequence>
<comment type="caution">
    <text evidence="4">The sequence shown here is derived from an EMBL/GenBank/DDBJ whole genome shotgun (WGS) entry which is preliminary data.</text>
</comment>
<keyword evidence="5" id="KW-1185">Reference proteome</keyword>
<feature type="domain" description="DUF1996" evidence="3">
    <location>
        <begin position="42"/>
        <end position="278"/>
    </location>
</feature>
<dbReference type="STRING" id="1231657.A0A1Y1YS18"/>
<keyword evidence="2" id="KW-0732">Signal</keyword>
<evidence type="ECO:0000256" key="2">
    <source>
        <dbReference type="SAM" id="SignalP"/>
    </source>
</evidence>
<evidence type="ECO:0000313" key="4">
    <source>
        <dbReference type="EMBL" id="ORY00365.1"/>
    </source>
</evidence>
<feature type="signal peptide" evidence="2">
    <location>
        <begin position="1"/>
        <end position="18"/>
    </location>
</feature>
<accession>A0A1Y1YS18</accession>
<feature type="compositionally biased region" description="Polar residues" evidence="1">
    <location>
        <begin position="391"/>
        <end position="402"/>
    </location>
</feature>
<dbReference type="PANTHER" id="PTHR43662">
    <property type="match status" value="1"/>
</dbReference>